<feature type="chain" id="PRO_5042030583" evidence="2">
    <location>
        <begin position="24"/>
        <end position="450"/>
    </location>
</feature>
<feature type="compositionally biased region" description="Low complexity" evidence="1">
    <location>
        <begin position="386"/>
        <end position="438"/>
    </location>
</feature>
<sequence length="450" mass="47292">MVVLKKVAAGMAFSSALMGATLAHPGEKHDHAMIKRELALLNIVASSNKRALGICTGSPADVALKQRAVARREAKLHALRQKRGIHVDEPLSRRDQSDLESWMETSHESSEDYTADTDPSTIFSQNATCVIVPEVTIGPYWVSGELIRQDVTDGEPGVPIHVDIQFVDVSSCEGVSDLLVDIWHTNSTGVYSGVSSEAGLDTTYCRGIQQTDSDGVVEFDSIYPGHYVGRTNHIHIKTTDGATVLDNGTYVEDGTTRHIGQLFFDQDLTTEVKKVSPYDTNTQALTTVDEDSIAASEATDEYDPFLSYVRLGDSIEDGLLMFITVGIDTTADYEDQVSAAAHYYEDGGVSNGNSGGGGMGGGPGSDGGFGGNGTTFPSGSSGGPNGTAAVSSSTAASASTGTVEMETETETATASTDDENATATGTAASTSTATSGAGRNCRVPGRRHRH</sequence>
<feature type="signal peptide" evidence="2">
    <location>
        <begin position="1"/>
        <end position="23"/>
    </location>
</feature>
<dbReference type="GO" id="GO:0008199">
    <property type="term" value="F:ferric iron binding"/>
    <property type="evidence" value="ECO:0007669"/>
    <property type="project" value="InterPro"/>
</dbReference>
<dbReference type="EMBL" id="JAKWBI020000115">
    <property type="protein sequence ID" value="KAJ2902341.1"/>
    <property type="molecule type" value="Genomic_DNA"/>
</dbReference>
<dbReference type="InterPro" id="IPR000627">
    <property type="entry name" value="Intradiol_dOase_C"/>
</dbReference>
<evidence type="ECO:0000313" key="5">
    <source>
        <dbReference type="Proteomes" id="UP001201980"/>
    </source>
</evidence>
<dbReference type="GO" id="GO:0016702">
    <property type="term" value="F:oxidoreductase activity, acting on single donors with incorporation of molecular oxygen, incorporation of two atoms of oxygen"/>
    <property type="evidence" value="ECO:0007669"/>
    <property type="project" value="InterPro"/>
</dbReference>
<dbReference type="PANTHER" id="PTHR34315">
    <property type="match status" value="1"/>
</dbReference>
<keyword evidence="2" id="KW-0732">Signal</keyword>
<feature type="compositionally biased region" description="Gly residues" evidence="1">
    <location>
        <begin position="354"/>
        <end position="373"/>
    </location>
</feature>
<proteinExistence type="predicted"/>
<evidence type="ECO:0000259" key="3">
    <source>
        <dbReference type="Pfam" id="PF00775"/>
    </source>
</evidence>
<keyword evidence="4" id="KW-0560">Oxidoreductase</keyword>
<dbReference type="PANTHER" id="PTHR34315:SF1">
    <property type="entry name" value="INTRADIOL RING-CLEAVAGE DIOXYGENASES DOMAIN-CONTAINING PROTEIN-RELATED"/>
    <property type="match status" value="1"/>
</dbReference>
<reference evidence="4" key="1">
    <citation type="submission" date="2022-07" db="EMBL/GenBank/DDBJ databases">
        <title>Draft genome sequence of Zalerion maritima ATCC 34329, a (micro)plastics degrading marine fungus.</title>
        <authorList>
            <person name="Paco A."/>
            <person name="Goncalves M.F.M."/>
            <person name="Rocha-Santos T.A.P."/>
            <person name="Alves A."/>
        </authorList>
    </citation>
    <scope>NUCLEOTIDE SEQUENCE</scope>
    <source>
        <strain evidence="4">ATCC 34329</strain>
    </source>
</reference>
<feature type="region of interest" description="Disordered" evidence="1">
    <location>
        <begin position="87"/>
        <end position="118"/>
    </location>
</feature>
<organism evidence="4 5">
    <name type="scientific">Zalerion maritima</name>
    <dbReference type="NCBI Taxonomy" id="339359"/>
    <lineage>
        <taxon>Eukaryota</taxon>
        <taxon>Fungi</taxon>
        <taxon>Dikarya</taxon>
        <taxon>Ascomycota</taxon>
        <taxon>Pezizomycotina</taxon>
        <taxon>Sordariomycetes</taxon>
        <taxon>Lulworthiomycetidae</taxon>
        <taxon>Lulworthiales</taxon>
        <taxon>Lulworthiaceae</taxon>
        <taxon>Zalerion</taxon>
    </lineage>
</organism>
<dbReference type="InterPro" id="IPR015889">
    <property type="entry name" value="Intradiol_dOase_core"/>
</dbReference>
<protein>
    <submittedName>
        <fullName evidence="4">Extracellular dioxygenase</fullName>
    </submittedName>
</protein>
<gene>
    <name evidence="4" type="ORF">MKZ38_000658</name>
</gene>
<dbReference type="AlphaFoldDB" id="A0AAD5WTR6"/>
<dbReference type="Proteomes" id="UP001201980">
    <property type="component" value="Unassembled WGS sequence"/>
</dbReference>
<dbReference type="SUPFAM" id="SSF49482">
    <property type="entry name" value="Aromatic compound dioxygenase"/>
    <property type="match status" value="1"/>
</dbReference>
<dbReference type="CDD" id="cd03457">
    <property type="entry name" value="intradiol_dioxygenase_like"/>
    <property type="match status" value="1"/>
</dbReference>
<evidence type="ECO:0000256" key="2">
    <source>
        <dbReference type="SAM" id="SignalP"/>
    </source>
</evidence>
<accession>A0AAD5WTR6</accession>
<keyword evidence="5" id="KW-1185">Reference proteome</keyword>
<evidence type="ECO:0000256" key="1">
    <source>
        <dbReference type="SAM" id="MobiDB-lite"/>
    </source>
</evidence>
<dbReference type="Pfam" id="PF00775">
    <property type="entry name" value="Dioxygenase_C"/>
    <property type="match status" value="1"/>
</dbReference>
<feature type="region of interest" description="Disordered" evidence="1">
    <location>
        <begin position="354"/>
        <end position="450"/>
    </location>
</feature>
<keyword evidence="4" id="KW-0223">Dioxygenase</keyword>
<feature type="domain" description="Intradiol ring-cleavage dioxygenases" evidence="3">
    <location>
        <begin position="146"/>
        <end position="232"/>
    </location>
</feature>
<evidence type="ECO:0000313" key="4">
    <source>
        <dbReference type="EMBL" id="KAJ2902341.1"/>
    </source>
</evidence>
<name>A0AAD5WTR6_9PEZI</name>
<feature type="compositionally biased region" description="Basic and acidic residues" evidence="1">
    <location>
        <begin position="87"/>
        <end position="97"/>
    </location>
</feature>
<comment type="caution">
    <text evidence="4">The sequence shown here is derived from an EMBL/GenBank/DDBJ whole genome shotgun (WGS) entry which is preliminary data.</text>
</comment>
<dbReference type="Gene3D" id="2.60.130.10">
    <property type="entry name" value="Aromatic compound dioxygenase"/>
    <property type="match status" value="1"/>
</dbReference>